<dbReference type="eggNOG" id="ENOG5033MCV">
    <property type="taxonomic scope" value="Bacteria"/>
</dbReference>
<name>A0A1H0XYX7_9MICO</name>
<gene>
    <name evidence="2" type="ORF">SAMN04488565_0342</name>
</gene>
<reference evidence="2 3" key="1">
    <citation type="submission" date="2016-10" db="EMBL/GenBank/DDBJ databases">
        <authorList>
            <person name="de Groot N.N."/>
        </authorList>
    </citation>
    <scope>NUCLEOTIDE SEQUENCE [LARGE SCALE GENOMIC DNA]</scope>
    <source>
        <strain evidence="2 3">DSM 22788</strain>
    </source>
</reference>
<organism evidence="2 3">
    <name type="scientific">Leucobacter chromiiresistens</name>
    <dbReference type="NCBI Taxonomy" id="1079994"/>
    <lineage>
        <taxon>Bacteria</taxon>
        <taxon>Bacillati</taxon>
        <taxon>Actinomycetota</taxon>
        <taxon>Actinomycetes</taxon>
        <taxon>Micrococcales</taxon>
        <taxon>Microbacteriaceae</taxon>
        <taxon>Leucobacter</taxon>
    </lineage>
</organism>
<feature type="compositionally biased region" description="Basic residues" evidence="1">
    <location>
        <begin position="239"/>
        <end position="254"/>
    </location>
</feature>
<evidence type="ECO:0000313" key="2">
    <source>
        <dbReference type="EMBL" id="SDQ08045.1"/>
    </source>
</evidence>
<evidence type="ECO:0000313" key="3">
    <source>
        <dbReference type="Proteomes" id="UP000182690"/>
    </source>
</evidence>
<dbReference type="STRING" id="1079994.SAMN04488565_0342"/>
<feature type="region of interest" description="Disordered" evidence="1">
    <location>
        <begin position="228"/>
        <end position="257"/>
    </location>
</feature>
<dbReference type="EMBL" id="FNKB01000001">
    <property type="protein sequence ID" value="SDQ08045.1"/>
    <property type="molecule type" value="Genomic_DNA"/>
</dbReference>
<dbReference type="Proteomes" id="UP000182690">
    <property type="component" value="Unassembled WGS sequence"/>
</dbReference>
<evidence type="ECO:0000256" key="1">
    <source>
        <dbReference type="SAM" id="MobiDB-lite"/>
    </source>
</evidence>
<protein>
    <submittedName>
        <fullName evidence="2">Uncharacterized protein</fullName>
    </submittedName>
</protein>
<accession>A0A1H0XYX7</accession>
<dbReference type="AlphaFoldDB" id="A0A1H0XYX7"/>
<sequence>MSEMNWPVWMGDIPTWVTAAAVVFAAGSYNLDRARQRTETEREAREQANRLTAWIVTDPDGQKRKYGVVLDNSSGSAFRDVSVMVKMHSALVDKPIRLVMLPPGRYYVEFDSANDAFPWKFATEVPNTVDECLRPIMHSIKYQVRSVTFTDTREQRWVRDASFVLGRGGGVDVQLGAAALAAPPALRRRPAPRAPRRIAAVRRPAPRLIRARPRVSRETVRFTGDVPLALGANPQSRGERRRAGRGGRAARHRPACGAPPRALVAEDARHLVEAADEVRLQQRGRGLEVELLDRLGDLEMLVDGRAPP</sequence>
<proteinExistence type="predicted"/>